<reference evidence="3" key="1">
    <citation type="journal article" date="2019" name="Int. J. Syst. Evol. Microbiol.">
        <title>The Global Catalogue of Microorganisms (GCM) 10K type strain sequencing project: providing services to taxonomists for standard genome sequencing and annotation.</title>
        <authorList>
            <consortium name="The Broad Institute Genomics Platform"/>
            <consortium name="The Broad Institute Genome Sequencing Center for Infectious Disease"/>
            <person name="Wu L."/>
            <person name="Ma J."/>
        </authorList>
    </citation>
    <scope>NUCLEOTIDE SEQUENCE [LARGE SCALE GENOMIC DNA]</scope>
    <source>
        <strain evidence="3">JCM 14559</strain>
    </source>
</reference>
<dbReference type="EMBL" id="BAAANS010000095">
    <property type="protein sequence ID" value="GAA2123740.1"/>
    <property type="molecule type" value="Genomic_DNA"/>
</dbReference>
<accession>A0ABP5K264</accession>
<evidence type="ECO:0008006" key="4">
    <source>
        <dbReference type="Google" id="ProtNLM"/>
    </source>
</evidence>
<evidence type="ECO:0000313" key="2">
    <source>
        <dbReference type="EMBL" id="GAA2123740.1"/>
    </source>
</evidence>
<protein>
    <recommendedName>
        <fullName evidence="4">Resolvase-like protein</fullName>
    </recommendedName>
</protein>
<gene>
    <name evidence="2" type="ORF">GCM10009759_75020</name>
</gene>
<proteinExistence type="predicted"/>
<sequence>MDAVELPGKLGILGDRNAGVERLRGLGGVDILVVLDDGALLPKTDTFRLILETFESNRGLGIVSFRIADETGFTQRRHVPRLGASDPTLSGEVTTFLGGHPHERDRPG</sequence>
<evidence type="ECO:0000256" key="1">
    <source>
        <dbReference type="SAM" id="MobiDB-lite"/>
    </source>
</evidence>
<keyword evidence="3" id="KW-1185">Reference proteome</keyword>
<dbReference type="SUPFAM" id="SSF53448">
    <property type="entry name" value="Nucleotide-diphospho-sugar transferases"/>
    <property type="match status" value="1"/>
</dbReference>
<evidence type="ECO:0000313" key="3">
    <source>
        <dbReference type="Proteomes" id="UP001500897"/>
    </source>
</evidence>
<dbReference type="InterPro" id="IPR029044">
    <property type="entry name" value="Nucleotide-diphossugar_trans"/>
</dbReference>
<organism evidence="2 3">
    <name type="scientific">Kitasatospora saccharophila</name>
    <dbReference type="NCBI Taxonomy" id="407973"/>
    <lineage>
        <taxon>Bacteria</taxon>
        <taxon>Bacillati</taxon>
        <taxon>Actinomycetota</taxon>
        <taxon>Actinomycetes</taxon>
        <taxon>Kitasatosporales</taxon>
        <taxon>Streptomycetaceae</taxon>
        <taxon>Kitasatospora</taxon>
    </lineage>
</organism>
<feature type="region of interest" description="Disordered" evidence="1">
    <location>
        <begin position="81"/>
        <end position="108"/>
    </location>
</feature>
<dbReference type="Proteomes" id="UP001500897">
    <property type="component" value="Unassembled WGS sequence"/>
</dbReference>
<comment type="caution">
    <text evidence="2">The sequence shown here is derived from an EMBL/GenBank/DDBJ whole genome shotgun (WGS) entry which is preliminary data.</text>
</comment>
<name>A0ABP5K264_9ACTN</name>